<evidence type="ECO:0000313" key="7">
    <source>
        <dbReference type="EMBL" id="CAD9710983.1"/>
    </source>
</evidence>
<evidence type="ECO:0000259" key="6">
    <source>
        <dbReference type="PROSITE" id="PS50011"/>
    </source>
</evidence>
<evidence type="ECO:0000256" key="1">
    <source>
        <dbReference type="ARBA" id="ARBA00022527"/>
    </source>
</evidence>
<keyword evidence="3" id="KW-0547">Nucleotide-binding</keyword>
<dbReference type="PANTHER" id="PTHR24055">
    <property type="entry name" value="MITOGEN-ACTIVATED PROTEIN KINASE"/>
    <property type="match status" value="1"/>
</dbReference>
<dbReference type="InterPro" id="IPR011009">
    <property type="entry name" value="Kinase-like_dom_sf"/>
</dbReference>
<dbReference type="InterPro" id="IPR050117">
    <property type="entry name" value="MAPK"/>
</dbReference>
<organism evidence="7">
    <name type="scientific">Rhizochromulina marina</name>
    <dbReference type="NCBI Taxonomy" id="1034831"/>
    <lineage>
        <taxon>Eukaryota</taxon>
        <taxon>Sar</taxon>
        <taxon>Stramenopiles</taxon>
        <taxon>Ochrophyta</taxon>
        <taxon>Dictyochophyceae</taxon>
        <taxon>Rhizochromulinales</taxon>
        <taxon>Rhizochromulina</taxon>
    </lineage>
</organism>
<dbReference type="SMART" id="SM00220">
    <property type="entry name" value="S_TKc"/>
    <property type="match status" value="1"/>
</dbReference>
<name>A0A7S2WX63_9STRA</name>
<keyword evidence="5" id="KW-0067">ATP-binding</keyword>
<evidence type="ECO:0000256" key="4">
    <source>
        <dbReference type="ARBA" id="ARBA00022777"/>
    </source>
</evidence>
<dbReference type="EMBL" id="HBHJ01033170">
    <property type="protein sequence ID" value="CAD9710983.1"/>
    <property type="molecule type" value="Transcribed_RNA"/>
</dbReference>
<dbReference type="Gene3D" id="1.10.510.10">
    <property type="entry name" value="Transferase(Phosphotransferase) domain 1"/>
    <property type="match status" value="1"/>
</dbReference>
<dbReference type="CDD" id="cd07852">
    <property type="entry name" value="STKc_MAPK15-like"/>
    <property type="match status" value="1"/>
</dbReference>
<keyword evidence="4" id="KW-0418">Kinase</keyword>
<reference evidence="7" key="1">
    <citation type="submission" date="2021-01" db="EMBL/GenBank/DDBJ databases">
        <authorList>
            <person name="Corre E."/>
            <person name="Pelletier E."/>
            <person name="Niang G."/>
            <person name="Scheremetjew M."/>
            <person name="Finn R."/>
            <person name="Kale V."/>
            <person name="Holt S."/>
            <person name="Cochrane G."/>
            <person name="Meng A."/>
            <person name="Brown T."/>
            <person name="Cohen L."/>
        </authorList>
    </citation>
    <scope>NUCLEOTIDE SEQUENCE</scope>
    <source>
        <strain evidence="7">CCMP1243</strain>
    </source>
</reference>
<protein>
    <recommendedName>
        <fullName evidence="6">Protein kinase domain-containing protein</fullName>
    </recommendedName>
</protein>
<dbReference type="InterPro" id="IPR008271">
    <property type="entry name" value="Ser/Thr_kinase_AS"/>
</dbReference>
<accession>A0A7S2WX63</accession>
<dbReference type="PROSITE" id="PS00108">
    <property type="entry name" value="PROTEIN_KINASE_ST"/>
    <property type="match status" value="1"/>
</dbReference>
<dbReference type="FunFam" id="1.10.510.10:FF:000238">
    <property type="entry name" value="Mitogen-activated protein kinase"/>
    <property type="match status" value="1"/>
</dbReference>
<dbReference type="PROSITE" id="PS01351">
    <property type="entry name" value="MAPK"/>
    <property type="match status" value="1"/>
</dbReference>
<dbReference type="GO" id="GO:0005524">
    <property type="term" value="F:ATP binding"/>
    <property type="evidence" value="ECO:0007669"/>
    <property type="project" value="UniProtKB-KW"/>
</dbReference>
<dbReference type="InterPro" id="IPR000719">
    <property type="entry name" value="Prot_kinase_dom"/>
</dbReference>
<keyword evidence="1" id="KW-0723">Serine/threonine-protein kinase</keyword>
<dbReference type="AlphaFoldDB" id="A0A7S2WX63"/>
<dbReference type="Gene3D" id="3.30.200.20">
    <property type="entry name" value="Phosphorylase Kinase, domain 1"/>
    <property type="match status" value="1"/>
</dbReference>
<dbReference type="PROSITE" id="PS50011">
    <property type="entry name" value="PROTEIN_KINASE_DOM"/>
    <property type="match status" value="1"/>
</dbReference>
<dbReference type="GO" id="GO:0004707">
    <property type="term" value="F:MAP kinase activity"/>
    <property type="evidence" value="ECO:0007669"/>
    <property type="project" value="InterPro"/>
</dbReference>
<proteinExistence type="predicted"/>
<dbReference type="SUPFAM" id="SSF56112">
    <property type="entry name" value="Protein kinase-like (PK-like)"/>
    <property type="match status" value="1"/>
</dbReference>
<evidence type="ECO:0000256" key="2">
    <source>
        <dbReference type="ARBA" id="ARBA00022679"/>
    </source>
</evidence>
<sequence>MEVLERAKKPVYHESVERHVLMRYELCQRLGKSSFGLVWKAIEKKSRRVVALKKVYDAFRSPEDAQRAYREVMYLTECAGHDNIIRLAQVVKGENQRDVYLVFDFMETDLYTLIRADERHAIISDAHKKYIIYQVLKALLYLHSADVIHRDIKPSNILMNRNCHVKICDFGMARSLALPEGPSPVLTDYVCTRWYRAPEVLLGSVHYTPMIDLWSTGCVLGELLLHKPLFAGLSTMNQIEKILEVNGKPAPEDVDALNSPFASTMLEAVPPVRPTSLPELLPNASAEATDFINQCVTFSPFKRTNVHNALRHPFVAEFHDPEDEPVRTKGAIRLETNDSTMLTADEYRTKLYAEIERRRLQARKDQAGILKKPSKAVMAGV</sequence>
<dbReference type="Pfam" id="PF00069">
    <property type="entry name" value="Pkinase"/>
    <property type="match status" value="1"/>
</dbReference>
<dbReference type="InterPro" id="IPR003527">
    <property type="entry name" value="MAP_kinase_CS"/>
</dbReference>
<evidence type="ECO:0000256" key="3">
    <source>
        <dbReference type="ARBA" id="ARBA00022741"/>
    </source>
</evidence>
<gene>
    <name evidence="7" type="ORF">RMAR1173_LOCUS21977</name>
</gene>
<evidence type="ECO:0000256" key="5">
    <source>
        <dbReference type="ARBA" id="ARBA00022840"/>
    </source>
</evidence>
<keyword evidence="2" id="KW-0808">Transferase</keyword>
<feature type="domain" description="Protein kinase" evidence="6">
    <location>
        <begin position="24"/>
        <end position="315"/>
    </location>
</feature>